<dbReference type="OrthoDB" id="2677843at2759"/>
<dbReference type="GeneID" id="19209907"/>
<evidence type="ECO:0000313" key="2">
    <source>
        <dbReference type="EMBL" id="EIW87186.1"/>
    </source>
</evidence>
<dbReference type="RefSeq" id="XP_007762851.1">
    <property type="nucleotide sequence ID" value="XM_007764661.1"/>
</dbReference>
<proteinExistence type="predicted"/>
<sequence length="419" mass="47985">MGGFQNDYPRQTADNREVQSCSDTATSADELYGLTQTPSFRSHGILGLPARRRRPGLHTNIKKARQLDPNQGRCAITGRRTNVVSCHMLPLNTDDTTLSQLEWAWGVGWRRLDVTSPYNTLFVGAEWKPFFDSGDCFLIPELPILRALRALAQRQTAKRRIKLNKTLRGRTIFKYYFIASSSLEDAIISVESAHRTRAVHPYPFATLSPIFSHVRPQFVMRRMQDKFKKSHGELSHALKEVLAWQESLLSEKAWYQHTDTKELAAMTASLGATMDIVSAGSAWMSCPNPRAFKHRLRASRRYERVCGSLSLVTCSSTDNSALTNLFSPTLWPEKRQNVYMWLAHANREAADTGWESVTLNDEQVANFNGAEPSLTPLAEDEWHNWRPWWYRQKVTRKDSRQFSSNDWAALEFHVYLPVY</sequence>
<dbReference type="KEGG" id="cput:CONPUDRAFT_79341"/>
<accession>A0A5M3N789</accession>
<feature type="region of interest" description="Disordered" evidence="1">
    <location>
        <begin position="1"/>
        <end position="22"/>
    </location>
</feature>
<keyword evidence="3" id="KW-1185">Reference proteome</keyword>
<gene>
    <name evidence="2" type="ORF">CONPUDRAFT_79341</name>
</gene>
<evidence type="ECO:0000313" key="3">
    <source>
        <dbReference type="Proteomes" id="UP000053558"/>
    </source>
</evidence>
<reference evidence="3" key="1">
    <citation type="journal article" date="2012" name="Science">
        <title>The Paleozoic origin of enzymatic lignin decomposition reconstructed from 31 fungal genomes.</title>
        <authorList>
            <person name="Floudas D."/>
            <person name="Binder M."/>
            <person name="Riley R."/>
            <person name="Barry K."/>
            <person name="Blanchette R.A."/>
            <person name="Henrissat B."/>
            <person name="Martinez A.T."/>
            <person name="Otillar R."/>
            <person name="Spatafora J.W."/>
            <person name="Yadav J.S."/>
            <person name="Aerts A."/>
            <person name="Benoit I."/>
            <person name="Boyd A."/>
            <person name="Carlson A."/>
            <person name="Copeland A."/>
            <person name="Coutinho P.M."/>
            <person name="de Vries R.P."/>
            <person name="Ferreira P."/>
            <person name="Findley K."/>
            <person name="Foster B."/>
            <person name="Gaskell J."/>
            <person name="Glotzer D."/>
            <person name="Gorecki P."/>
            <person name="Heitman J."/>
            <person name="Hesse C."/>
            <person name="Hori C."/>
            <person name="Igarashi K."/>
            <person name="Jurgens J.A."/>
            <person name="Kallen N."/>
            <person name="Kersten P."/>
            <person name="Kohler A."/>
            <person name="Kuees U."/>
            <person name="Kumar T.K.A."/>
            <person name="Kuo A."/>
            <person name="LaButti K."/>
            <person name="Larrondo L.F."/>
            <person name="Lindquist E."/>
            <person name="Ling A."/>
            <person name="Lombard V."/>
            <person name="Lucas S."/>
            <person name="Lundell T."/>
            <person name="Martin R."/>
            <person name="McLaughlin D.J."/>
            <person name="Morgenstern I."/>
            <person name="Morin E."/>
            <person name="Murat C."/>
            <person name="Nagy L.G."/>
            <person name="Nolan M."/>
            <person name="Ohm R.A."/>
            <person name="Patyshakuliyeva A."/>
            <person name="Rokas A."/>
            <person name="Ruiz-Duenas F.J."/>
            <person name="Sabat G."/>
            <person name="Salamov A."/>
            <person name="Samejima M."/>
            <person name="Schmutz J."/>
            <person name="Slot J.C."/>
            <person name="St John F."/>
            <person name="Stenlid J."/>
            <person name="Sun H."/>
            <person name="Sun S."/>
            <person name="Syed K."/>
            <person name="Tsang A."/>
            <person name="Wiebenga A."/>
            <person name="Young D."/>
            <person name="Pisabarro A."/>
            <person name="Eastwood D.C."/>
            <person name="Martin F."/>
            <person name="Cullen D."/>
            <person name="Grigoriev I.V."/>
            <person name="Hibbett D.S."/>
        </authorList>
    </citation>
    <scope>NUCLEOTIDE SEQUENCE [LARGE SCALE GENOMIC DNA]</scope>
    <source>
        <strain evidence="3">RWD-64-598 SS2</strain>
    </source>
</reference>
<comment type="caution">
    <text evidence="2">The sequence shown here is derived from an EMBL/GenBank/DDBJ whole genome shotgun (WGS) entry which is preliminary data.</text>
</comment>
<evidence type="ECO:0000256" key="1">
    <source>
        <dbReference type="SAM" id="MobiDB-lite"/>
    </source>
</evidence>
<dbReference type="AlphaFoldDB" id="A0A5M3N789"/>
<protein>
    <recommendedName>
        <fullName evidence="4">HNH nuclease domain-containing protein</fullName>
    </recommendedName>
</protein>
<dbReference type="EMBL" id="JH711573">
    <property type="protein sequence ID" value="EIW87186.1"/>
    <property type="molecule type" value="Genomic_DNA"/>
</dbReference>
<dbReference type="Proteomes" id="UP000053558">
    <property type="component" value="Unassembled WGS sequence"/>
</dbReference>
<name>A0A5M3N789_CONPW</name>
<evidence type="ECO:0008006" key="4">
    <source>
        <dbReference type="Google" id="ProtNLM"/>
    </source>
</evidence>
<organism evidence="2 3">
    <name type="scientific">Coniophora puteana (strain RWD-64-598)</name>
    <name type="common">Brown rot fungus</name>
    <dbReference type="NCBI Taxonomy" id="741705"/>
    <lineage>
        <taxon>Eukaryota</taxon>
        <taxon>Fungi</taxon>
        <taxon>Dikarya</taxon>
        <taxon>Basidiomycota</taxon>
        <taxon>Agaricomycotina</taxon>
        <taxon>Agaricomycetes</taxon>
        <taxon>Agaricomycetidae</taxon>
        <taxon>Boletales</taxon>
        <taxon>Coniophorineae</taxon>
        <taxon>Coniophoraceae</taxon>
        <taxon>Coniophora</taxon>
    </lineage>
</organism>